<dbReference type="Pfam" id="PF00005">
    <property type="entry name" value="ABC_tran"/>
    <property type="match status" value="1"/>
</dbReference>
<keyword evidence="1" id="KW-0813">Transport</keyword>
<dbReference type="PANTHER" id="PTHR42781">
    <property type="entry name" value="SPERMIDINE/PUTRESCINE IMPORT ATP-BINDING PROTEIN POTA"/>
    <property type="match status" value="1"/>
</dbReference>
<dbReference type="InterPro" id="IPR017871">
    <property type="entry name" value="ABC_transporter-like_CS"/>
</dbReference>
<dbReference type="Gene3D" id="2.40.50.100">
    <property type="match status" value="1"/>
</dbReference>
<dbReference type="GO" id="GO:0005524">
    <property type="term" value="F:ATP binding"/>
    <property type="evidence" value="ECO:0007669"/>
    <property type="project" value="UniProtKB-KW"/>
</dbReference>
<dbReference type="SUPFAM" id="SSF52540">
    <property type="entry name" value="P-loop containing nucleoside triphosphate hydrolases"/>
    <property type="match status" value="1"/>
</dbReference>
<dbReference type="PROSITE" id="PS51866">
    <property type="entry name" value="MOP"/>
    <property type="match status" value="1"/>
</dbReference>
<reference evidence="8 9" key="1">
    <citation type="submission" date="2019-03" db="EMBL/GenBank/DDBJ databases">
        <title>Metabolic potential of uncultured bacteria and archaea associated with petroleum seepage in deep-sea sediments.</title>
        <authorList>
            <person name="Dong X."/>
            <person name="Hubert C."/>
        </authorList>
    </citation>
    <scope>NUCLEOTIDE SEQUENCE [LARGE SCALE GENOMIC DNA]</scope>
    <source>
        <strain evidence="8">E44_bin18</strain>
    </source>
</reference>
<comment type="caution">
    <text evidence="8">The sequence shown here is derived from an EMBL/GenBank/DDBJ whole genome shotgun (WGS) entry which is preliminary data.</text>
</comment>
<dbReference type="InterPro" id="IPR027417">
    <property type="entry name" value="P-loop_NTPase"/>
</dbReference>
<keyword evidence="3" id="KW-0547">Nucleotide-binding</keyword>
<dbReference type="InterPro" id="IPR050093">
    <property type="entry name" value="ABC_SmlMolc_Importer"/>
</dbReference>
<organism evidence="8 9">
    <name type="scientific">candidate division TA06 bacterium</name>
    <dbReference type="NCBI Taxonomy" id="2250710"/>
    <lineage>
        <taxon>Bacteria</taxon>
        <taxon>Bacteria division TA06</taxon>
    </lineage>
</organism>
<keyword evidence="4 8" id="KW-0067">ATP-binding</keyword>
<dbReference type="PROSITE" id="PS50893">
    <property type="entry name" value="ABC_TRANSPORTER_2"/>
    <property type="match status" value="1"/>
</dbReference>
<feature type="domain" description="Mop" evidence="7">
    <location>
        <begin position="280"/>
        <end position="343"/>
    </location>
</feature>
<dbReference type="InterPro" id="IPR008995">
    <property type="entry name" value="Mo/tungstate-bd_C_term_dom"/>
</dbReference>
<evidence type="ECO:0000259" key="6">
    <source>
        <dbReference type="PROSITE" id="PS50893"/>
    </source>
</evidence>
<accession>A0A523UWK4</accession>
<dbReference type="InterPro" id="IPR003439">
    <property type="entry name" value="ABC_transporter-like_ATP-bd"/>
</dbReference>
<evidence type="ECO:0000256" key="2">
    <source>
        <dbReference type="ARBA" id="ARBA00022505"/>
    </source>
</evidence>
<dbReference type="GO" id="GO:0015689">
    <property type="term" value="P:molybdate ion transport"/>
    <property type="evidence" value="ECO:0007669"/>
    <property type="project" value="InterPro"/>
</dbReference>
<proteinExistence type="predicted"/>
<name>A0A523UWK4_UNCT6</name>
<dbReference type="EMBL" id="SOJN01000038">
    <property type="protein sequence ID" value="TET46924.1"/>
    <property type="molecule type" value="Genomic_DNA"/>
</dbReference>
<evidence type="ECO:0000313" key="9">
    <source>
        <dbReference type="Proteomes" id="UP000315525"/>
    </source>
</evidence>
<evidence type="ECO:0000313" key="8">
    <source>
        <dbReference type="EMBL" id="TET46924.1"/>
    </source>
</evidence>
<evidence type="ECO:0000256" key="4">
    <source>
        <dbReference type="ARBA" id="ARBA00022840"/>
    </source>
</evidence>
<dbReference type="SMART" id="SM00382">
    <property type="entry name" value="AAA"/>
    <property type="match status" value="1"/>
</dbReference>
<evidence type="ECO:0000256" key="3">
    <source>
        <dbReference type="ARBA" id="ARBA00022741"/>
    </source>
</evidence>
<dbReference type="InterPro" id="IPR004606">
    <property type="entry name" value="Mop_domain"/>
</dbReference>
<evidence type="ECO:0000256" key="5">
    <source>
        <dbReference type="PROSITE-ProRule" id="PRU01213"/>
    </source>
</evidence>
<dbReference type="Pfam" id="PF03459">
    <property type="entry name" value="TOBE"/>
    <property type="match status" value="1"/>
</dbReference>
<dbReference type="Gene3D" id="3.40.50.300">
    <property type="entry name" value="P-loop containing nucleotide triphosphate hydrolases"/>
    <property type="match status" value="1"/>
</dbReference>
<dbReference type="PROSITE" id="PS00211">
    <property type="entry name" value="ABC_TRANSPORTER_1"/>
    <property type="match status" value="1"/>
</dbReference>
<protein>
    <submittedName>
        <fullName evidence="8">ATP-binding cassette domain-containing protein</fullName>
    </submittedName>
</protein>
<dbReference type="SUPFAM" id="SSF50331">
    <property type="entry name" value="MOP-like"/>
    <property type="match status" value="1"/>
</dbReference>
<dbReference type="GO" id="GO:0016887">
    <property type="term" value="F:ATP hydrolysis activity"/>
    <property type="evidence" value="ECO:0007669"/>
    <property type="project" value="InterPro"/>
</dbReference>
<sequence>MHKRAAPFSGGKNIEIYRLRGVQKSYQDEMVLDVESLSLESGLLHTIVGPNGSGKTTLMKLTSFLERPTKGTIEFKGGLFGPDATVPQKVRRSVSMVIQDHYLFDGSVGMNVSYGLRVRRHDPSFIKRSVSSALDEVGLGGFEHRRTDTLSGGESKRVAIARSVVLEPEVLLLDEPTANIDKISSEMIEQIALRLKSEGMTVIMSTHDFHQAYRLSDNMVSLVAGKMVDVSPENVFPCSILNNVATLKCGINISVATLKEGKGHIAIDPQDVLLSLEELESSARNCIPGTIKRISLEDSLVNVYLDVGTELVSSITRGSLEELRLSPGLKVYATFKATSVRVL</sequence>
<evidence type="ECO:0000259" key="7">
    <source>
        <dbReference type="PROSITE" id="PS51866"/>
    </source>
</evidence>
<keyword evidence="2 5" id="KW-0500">Molybdenum</keyword>
<gene>
    <name evidence="8" type="ORF">E3J62_02880</name>
</gene>
<dbReference type="PANTHER" id="PTHR42781:SF4">
    <property type="entry name" value="SPERMIDINE_PUTRESCINE IMPORT ATP-BINDING PROTEIN POTA"/>
    <property type="match status" value="1"/>
</dbReference>
<dbReference type="InterPro" id="IPR003593">
    <property type="entry name" value="AAA+_ATPase"/>
</dbReference>
<feature type="domain" description="ABC transporter" evidence="6">
    <location>
        <begin position="17"/>
        <end position="249"/>
    </location>
</feature>
<dbReference type="AlphaFoldDB" id="A0A523UWK4"/>
<dbReference type="InterPro" id="IPR005116">
    <property type="entry name" value="Transp-assoc_OB_typ1"/>
</dbReference>
<dbReference type="Proteomes" id="UP000315525">
    <property type="component" value="Unassembled WGS sequence"/>
</dbReference>
<evidence type="ECO:0000256" key="1">
    <source>
        <dbReference type="ARBA" id="ARBA00022448"/>
    </source>
</evidence>